<keyword evidence="1" id="KW-0812">Transmembrane</keyword>
<keyword evidence="1" id="KW-0472">Membrane</keyword>
<dbReference type="AlphaFoldDB" id="E4X1Y4"/>
<proteinExistence type="predicted"/>
<keyword evidence="1" id="KW-1133">Transmembrane helix</keyword>
<gene>
    <name evidence="2" type="ORF">GSOID_T00015890001</name>
</gene>
<accession>E4X1Y4</accession>
<reference evidence="2" key="1">
    <citation type="journal article" date="2010" name="Science">
        <title>Plasticity of animal genome architecture unmasked by rapid evolution of a pelagic tunicate.</title>
        <authorList>
            <person name="Denoeud F."/>
            <person name="Henriet S."/>
            <person name="Mungpakdee S."/>
            <person name="Aury J.M."/>
            <person name="Da Silva C."/>
            <person name="Brinkmann H."/>
            <person name="Mikhaleva J."/>
            <person name="Olsen L.C."/>
            <person name="Jubin C."/>
            <person name="Canestro C."/>
            <person name="Bouquet J.M."/>
            <person name="Danks G."/>
            <person name="Poulain J."/>
            <person name="Campsteijn C."/>
            <person name="Adamski M."/>
            <person name="Cross I."/>
            <person name="Yadetie F."/>
            <person name="Muffato M."/>
            <person name="Louis A."/>
            <person name="Butcher S."/>
            <person name="Tsagkogeorga G."/>
            <person name="Konrad A."/>
            <person name="Singh S."/>
            <person name="Jensen M.F."/>
            <person name="Cong E.H."/>
            <person name="Eikeseth-Otteraa H."/>
            <person name="Noel B."/>
            <person name="Anthouard V."/>
            <person name="Porcel B.M."/>
            <person name="Kachouri-Lafond R."/>
            <person name="Nishino A."/>
            <person name="Ugolini M."/>
            <person name="Chourrout P."/>
            <person name="Nishida H."/>
            <person name="Aasland R."/>
            <person name="Huzurbazar S."/>
            <person name="Westhof E."/>
            <person name="Delsuc F."/>
            <person name="Lehrach H."/>
            <person name="Reinhardt R."/>
            <person name="Weissenbach J."/>
            <person name="Roy S.W."/>
            <person name="Artiguenave F."/>
            <person name="Postlethwait J.H."/>
            <person name="Manak J.R."/>
            <person name="Thompson E.M."/>
            <person name="Jaillon O."/>
            <person name="Du Pasquier L."/>
            <person name="Boudinot P."/>
            <person name="Liberles D.A."/>
            <person name="Volff J.N."/>
            <person name="Philippe H."/>
            <person name="Lenhard B."/>
            <person name="Roest Crollius H."/>
            <person name="Wincker P."/>
            <person name="Chourrout D."/>
        </authorList>
    </citation>
    <scope>NUCLEOTIDE SEQUENCE [LARGE SCALE GENOMIC DNA]</scope>
</reference>
<dbReference type="InParanoid" id="E4X1Y4"/>
<protein>
    <submittedName>
        <fullName evidence="2">Uncharacterized protein</fullName>
    </submittedName>
</protein>
<organism evidence="2">
    <name type="scientific">Oikopleura dioica</name>
    <name type="common">Tunicate</name>
    <dbReference type="NCBI Taxonomy" id="34765"/>
    <lineage>
        <taxon>Eukaryota</taxon>
        <taxon>Metazoa</taxon>
        <taxon>Chordata</taxon>
        <taxon>Tunicata</taxon>
        <taxon>Appendicularia</taxon>
        <taxon>Copelata</taxon>
        <taxon>Oikopleuridae</taxon>
        <taxon>Oikopleura</taxon>
    </lineage>
</organism>
<keyword evidence="3" id="KW-1185">Reference proteome</keyword>
<feature type="transmembrane region" description="Helical" evidence="1">
    <location>
        <begin position="12"/>
        <end position="29"/>
    </location>
</feature>
<dbReference type="Proteomes" id="UP000001307">
    <property type="component" value="Unassembled WGS sequence"/>
</dbReference>
<dbReference type="EMBL" id="FN653021">
    <property type="protein sequence ID" value="CBY23451.1"/>
    <property type="molecule type" value="Genomic_DNA"/>
</dbReference>
<evidence type="ECO:0000313" key="2">
    <source>
        <dbReference type="EMBL" id="CBY23451.1"/>
    </source>
</evidence>
<sequence>MPSSYEQFIYGSLFSLILCGFMAIGFFLFHDQTLKKQLKINHDSHNIFENFPLSETITVFIDDKAVRALIGESIDYEGAKAFCESNKATLPKEKLEFKNGNKHDYWVDIENTSAVEDPEFLETLKDYEVRASMNNITVAITVDVQYGKNSSKNACMYVWRNNMYSKLIEEELHYTEKIYNYQFICKNDVFDEFNRAKIINDYKIECEQFQINSSFYDEYNLWDQSKQNVTWVLEDRKILLSPDEHNRQYDTRNIWTVGYELSDDLENKTGFSWCVGTRLTPQGVYWSNRDGFILIDGSSRFNRQFLCIPEV</sequence>
<name>E4X1Y4_OIKDI</name>
<evidence type="ECO:0000313" key="3">
    <source>
        <dbReference type="Proteomes" id="UP000001307"/>
    </source>
</evidence>
<dbReference type="OrthoDB" id="10154784at2759"/>
<evidence type="ECO:0000256" key="1">
    <source>
        <dbReference type="SAM" id="Phobius"/>
    </source>
</evidence>